<feature type="chain" id="PRO_5019838073" evidence="3">
    <location>
        <begin position="32"/>
        <end position="282"/>
    </location>
</feature>
<dbReference type="GO" id="GO:0008933">
    <property type="term" value="F:peptidoglycan lytic transglycosylase activity"/>
    <property type="evidence" value="ECO:0007669"/>
    <property type="project" value="InterPro"/>
</dbReference>
<name>A0A495V1B1_9GAMM</name>
<accession>A0A495V1B1</accession>
<dbReference type="OrthoDB" id="92254at2"/>
<feature type="signal peptide" evidence="3">
    <location>
        <begin position="1"/>
        <end position="31"/>
    </location>
</feature>
<evidence type="ECO:0000313" key="5">
    <source>
        <dbReference type="EMBL" id="RKT43252.1"/>
    </source>
</evidence>
<comment type="similarity">
    <text evidence="1">Belongs to the transglycosylase Slt family.</text>
</comment>
<dbReference type="Gene3D" id="1.10.530.10">
    <property type="match status" value="1"/>
</dbReference>
<keyword evidence="6" id="KW-1185">Reference proteome</keyword>
<evidence type="ECO:0000313" key="6">
    <source>
        <dbReference type="Proteomes" id="UP000274556"/>
    </source>
</evidence>
<feature type="domain" description="Transglycosylase SLT" evidence="4">
    <location>
        <begin position="89"/>
        <end position="192"/>
    </location>
</feature>
<dbReference type="Proteomes" id="UP000274556">
    <property type="component" value="Unassembled WGS sequence"/>
</dbReference>
<dbReference type="CDD" id="cd00254">
    <property type="entry name" value="LT-like"/>
    <property type="match status" value="1"/>
</dbReference>
<dbReference type="GO" id="GO:0016020">
    <property type="term" value="C:membrane"/>
    <property type="evidence" value="ECO:0007669"/>
    <property type="project" value="InterPro"/>
</dbReference>
<evidence type="ECO:0000259" key="4">
    <source>
        <dbReference type="Pfam" id="PF01464"/>
    </source>
</evidence>
<dbReference type="PROSITE" id="PS00922">
    <property type="entry name" value="TRANSGLYCOSYLASE"/>
    <property type="match status" value="1"/>
</dbReference>
<dbReference type="AlphaFoldDB" id="A0A495V1B1"/>
<feature type="region of interest" description="Disordered" evidence="2">
    <location>
        <begin position="33"/>
        <end position="78"/>
    </location>
</feature>
<gene>
    <name evidence="5" type="ORF">BDD21_0574</name>
</gene>
<feature type="compositionally biased region" description="Low complexity" evidence="2">
    <location>
        <begin position="59"/>
        <end position="72"/>
    </location>
</feature>
<reference evidence="5 6" key="1">
    <citation type="submission" date="2018-10" db="EMBL/GenBank/DDBJ databases">
        <title>Genomic Encyclopedia of Archaeal and Bacterial Type Strains, Phase II (KMG-II): from individual species to whole genera.</title>
        <authorList>
            <person name="Goeker M."/>
        </authorList>
    </citation>
    <scope>NUCLEOTIDE SEQUENCE [LARGE SCALE GENOMIC DNA]</scope>
    <source>
        <strain evidence="5 6">DSM 235</strain>
    </source>
</reference>
<dbReference type="RefSeq" id="WP_120795856.1">
    <property type="nucleotide sequence ID" value="NZ_RBXL01000001.1"/>
</dbReference>
<dbReference type="InterPro" id="IPR008258">
    <property type="entry name" value="Transglycosylase_SLT_dom_1"/>
</dbReference>
<dbReference type="SUPFAM" id="SSF53955">
    <property type="entry name" value="Lysozyme-like"/>
    <property type="match status" value="1"/>
</dbReference>
<dbReference type="Pfam" id="PF01464">
    <property type="entry name" value="SLT"/>
    <property type="match status" value="1"/>
</dbReference>
<protein>
    <submittedName>
        <fullName evidence="5">Transglycosylase-like protein with SLT domain</fullName>
    </submittedName>
</protein>
<sequence length="282" mass="30534">MTSFGADPKRVRRLAFLALAFMPLVSWGSVAGQSTSREGAETPQAGTESAKSEADTLKPAKAAPARPALPVAPSGPRPSRAEVIAMIPAVARRHGVEEELVRAVVAAESNYNAHAVSRAGAVGLMQLMPPTAADYGVTSLADLFDPKINLDTGTRHLKRLLRKYNNDYGRVIMAYNAGEGVVDRTNSQVTYLETLNYTEAVITYYRRNGGTAPTQVALNQVRTLRGTRDLGQARRLMKKYLDPSLLSLKVKPTLDLRRLNPALHEVGPESKPMFELGASGRP</sequence>
<dbReference type="GO" id="GO:0000270">
    <property type="term" value="P:peptidoglycan metabolic process"/>
    <property type="evidence" value="ECO:0007669"/>
    <property type="project" value="InterPro"/>
</dbReference>
<dbReference type="PANTHER" id="PTHR37423">
    <property type="entry name" value="SOLUBLE LYTIC MUREIN TRANSGLYCOSYLASE-RELATED"/>
    <property type="match status" value="1"/>
</dbReference>
<proteinExistence type="inferred from homology"/>
<dbReference type="PANTHER" id="PTHR37423:SF2">
    <property type="entry name" value="MEMBRANE-BOUND LYTIC MUREIN TRANSGLYCOSYLASE C"/>
    <property type="match status" value="1"/>
</dbReference>
<evidence type="ECO:0000256" key="3">
    <source>
        <dbReference type="SAM" id="SignalP"/>
    </source>
</evidence>
<comment type="caution">
    <text evidence="5">The sequence shown here is derived from an EMBL/GenBank/DDBJ whole genome shotgun (WGS) entry which is preliminary data.</text>
</comment>
<dbReference type="InterPro" id="IPR000189">
    <property type="entry name" value="Transglyc_AS"/>
</dbReference>
<keyword evidence="3" id="KW-0732">Signal</keyword>
<organism evidence="5 6">
    <name type="scientific">Thiocapsa rosea</name>
    <dbReference type="NCBI Taxonomy" id="69360"/>
    <lineage>
        <taxon>Bacteria</taxon>
        <taxon>Pseudomonadati</taxon>
        <taxon>Pseudomonadota</taxon>
        <taxon>Gammaproteobacteria</taxon>
        <taxon>Chromatiales</taxon>
        <taxon>Chromatiaceae</taxon>
        <taxon>Thiocapsa</taxon>
    </lineage>
</organism>
<dbReference type="InterPro" id="IPR023346">
    <property type="entry name" value="Lysozyme-like_dom_sf"/>
</dbReference>
<dbReference type="EMBL" id="RBXL01000001">
    <property type="protein sequence ID" value="RKT43252.1"/>
    <property type="molecule type" value="Genomic_DNA"/>
</dbReference>
<evidence type="ECO:0000256" key="2">
    <source>
        <dbReference type="SAM" id="MobiDB-lite"/>
    </source>
</evidence>
<evidence type="ECO:0000256" key="1">
    <source>
        <dbReference type="ARBA" id="ARBA00007734"/>
    </source>
</evidence>